<reference evidence="5" key="1">
    <citation type="journal article" date="2021" name="BMC Genomics">
        <title>Chromosome-level genome assembly and manually-curated proteome of model necrotroph Parastagonospora nodorum Sn15 reveals a genome-wide trove of candidate effector homologs, and redundancy of virulence-related functions within an accessory chromosome.</title>
        <authorList>
            <person name="Bertazzoni S."/>
            <person name="Jones D.A.B."/>
            <person name="Phan H.T."/>
            <person name="Tan K.-C."/>
            <person name="Hane J.K."/>
        </authorList>
    </citation>
    <scope>NUCLEOTIDE SEQUENCE [LARGE SCALE GENOMIC DNA]</scope>
    <source>
        <strain evidence="5">SN15 / ATCC MYA-4574 / FGSC 10173)</strain>
    </source>
</reference>
<dbReference type="VEuPathDB" id="FungiDB:JI435_162230"/>
<evidence type="ECO:0000256" key="1">
    <source>
        <dbReference type="SAM" id="Coils"/>
    </source>
</evidence>
<dbReference type="Pfam" id="PF00225">
    <property type="entry name" value="Kinesin"/>
    <property type="match status" value="1"/>
</dbReference>
<feature type="domain" description="Kinesin motor" evidence="3">
    <location>
        <begin position="100"/>
        <end position="453"/>
    </location>
</feature>
<dbReference type="Proteomes" id="UP000663193">
    <property type="component" value="Chromosome 23"/>
</dbReference>
<evidence type="ECO:0000256" key="2">
    <source>
        <dbReference type="SAM" id="MobiDB-lite"/>
    </source>
</evidence>
<dbReference type="SMART" id="SM00129">
    <property type="entry name" value="KISc"/>
    <property type="match status" value="1"/>
</dbReference>
<dbReference type="InterPro" id="IPR027640">
    <property type="entry name" value="Kinesin-like_fam"/>
</dbReference>
<accession>A0A7U2NRB8</accession>
<evidence type="ECO:0000259" key="3">
    <source>
        <dbReference type="SMART" id="SM00129"/>
    </source>
</evidence>
<dbReference type="GO" id="GO:0007018">
    <property type="term" value="P:microtubule-based movement"/>
    <property type="evidence" value="ECO:0007669"/>
    <property type="project" value="InterPro"/>
</dbReference>
<feature type="region of interest" description="Disordered" evidence="2">
    <location>
        <begin position="154"/>
        <end position="176"/>
    </location>
</feature>
<dbReference type="GO" id="GO:0008017">
    <property type="term" value="F:microtubule binding"/>
    <property type="evidence" value="ECO:0007669"/>
    <property type="project" value="InterPro"/>
</dbReference>
<keyword evidence="1" id="KW-0175">Coiled coil</keyword>
<feature type="compositionally biased region" description="Basic and acidic residues" evidence="2">
    <location>
        <begin position="335"/>
        <end position="348"/>
    </location>
</feature>
<dbReference type="PANTHER" id="PTHR24115">
    <property type="entry name" value="KINESIN-RELATED"/>
    <property type="match status" value="1"/>
</dbReference>
<dbReference type="InterPro" id="IPR001752">
    <property type="entry name" value="Kinesin_motor_dom"/>
</dbReference>
<dbReference type="AlphaFoldDB" id="A0A7U2NRB8"/>
<proteinExistence type="predicted"/>
<name>A0A7U2NRB8_PHANO</name>
<evidence type="ECO:0000313" key="5">
    <source>
        <dbReference type="Proteomes" id="UP000663193"/>
    </source>
</evidence>
<dbReference type="GO" id="GO:0005524">
    <property type="term" value="F:ATP binding"/>
    <property type="evidence" value="ECO:0007669"/>
    <property type="project" value="InterPro"/>
</dbReference>
<dbReference type="EMBL" id="CP069045">
    <property type="protein sequence ID" value="QRD07725.1"/>
    <property type="molecule type" value="Genomic_DNA"/>
</dbReference>
<dbReference type="OrthoDB" id="3176171at2759"/>
<dbReference type="OMA" id="ERSEWHA"/>
<dbReference type="GO" id="GO:0003777">
    <property type="term" value="F:microtubule motor activity"/>
    <property type="evidence" value="ECO:0007669"/>
    <property type="project" value="InterPro"/>
</dbReference>
<dbReference type="InterPro" id="IPR036961">
    <property type="entry name" value="Kinesin_motor_dom_sf"/>
</dbReference>
<gene>
    <name evidence="4" type="ORF">JI435_162230</name>
</gene>
<feature type="region of interest" description="Disordered" evidence="2">
    <location>
        <begin position="334"/>
        <end position="356"/>
    </location>
</feature>
<dbReference type="SUPFAM" id="SSF52540">
    <property type="entry name" value="P-loop containing nucleoside triphosphate hydrolases"/>
    <property type="match status" value="1"/>
</dbReference>
<sequence length="499" mass="55220">MDATPVEEAHNTGVVPIGDARRLMNEMEAPIKEIVEKALQKQANEIAERTQRLKGDMSIAHKKEVDELKRQLEAVSGEMEKREVERSEWHAEKKKLMEKLAPLEVWARIILPDASSAAYKKSSNRAAAWRVDGKYSICSTGVATKDTSKIAKPKNIKDTNKNASTNMGHSSTNTPNSSSSFIYDRVFDPASTNLDVYNALSVYVKHGVESKHLMLFMYGQSGTGKSQTLIHPYKSKSAPGDKRDHSPLIERILEKAFAQRIDGDGHVSARITCLEYRSGHFYDLAAAKAVATGKSKSMLFTPKDGTYRIKDETARSHELIAPIFTSAENAINHIRASDGKRGEGKTTENNKSSRGHAWYEVRMYPSSKKNGNDGQKDRKEEEDAALGVYTFFDLGGLEPLQNGSGGVHGAKKESSTLTDALKALNTPLRVIAAGKSDWGAPSDNMFVQAITRQLKGEGDKYGKFGRPQIIVLGHVNGFEDNKEPSREVLDRLLGWRTLR</sequence>
<keyword evidence="5" id="KW-1185">Reference proteome</keyword>
<dbReference type="InterPro" id="IPR027417">
    <property type="entry name" value="P-loop_NTPase"/>
</dbReference>
<evidence type="ECO:0000313" key="4">
    <source>
        <dbReference type="EMBL" id="QRD07725.1"/>
    </source>
</evidence>
<feature type="coiled-coil region" evidence="1">
    <location>
        <begin position="58"/>
        <end position="85"/>
    </location>
</feature>
<protein>
    <recommendedName>
        <fullName evidence="3">Kinesin motor domain-containing protein</fullName>
    </recommendedName>
</protein>
<dbReference type="Gene3D" id="3.40.850.10">
    <property type="entry name" value="Kinesin motor domain"/>
    <property type="match status" value="1"/>
</dbReference>
<organism evidence="4 5">
    <name type="scientific">Phaeosphaeria nodorum (strain SN15 / ATCC MYA-4574 / FGSC 10173)</name>
    <name type="common">Glume blotch fungus</name>
    <name type="synonym">Parastagonospora nodorum</name>
    <dbReference type="NCBI Taxonomy" id="321614"/>
    <lineage>
        <taxon>Eukaryota</taxon>
        <taxon>Fungi</taxon>
        <taxon>Dikarya</taxon>
        <taxon>Ascomycota</taxon>
        <taxon>Pezizomycotina</taxon>
        <taxon>Dothideomycetes</taxon>
        <taxon>Pleosporomycetidae</taxon>
        <taxon>Pleosporales</taxon>
        <taxon>Pleosporineae</taxon>
        <taxon>Phaeosphaeriaceae</taxon>
        <taxon>Parastagonospora</taxon>
    </lineage>
</organism>
<dbReference type="PRINTS" id="PR00380">
    <property type="entry name" value="KINESINHEAVY"/>
</dbReference>